<dbReference type="InterPro" id="IPR013830">
    <property type="entry name" value="SGNH_hydro"/>
</dbReference>
<dbReference type="SUPFAM" id="SSF52266">
    <property type="entry name" value="SGNH hydrolase"/>
    <property type="match status" value="1"/>
</dbReference>
<keyword evidence="4" id="KW-1185">Reference proteome</keyword>
<reference evidence="3 4" key="1">
    <citation type="submission" date="2017-02" db="EMBL/GenBank/DDBJ databases">
        <authorList>
            <person name="Peterson S.W."/>
        </authorList>
    </citation>
    <scope>NUCLEOTIDE SEQUENCE [LARGE SCALE GENOMIC DNA]</scope>
    <source>
        <strain evidence="3 4">DSM 18108</strain>
    </source>
</reference>
<protein>
    <submittedName>
        <fullName evidence="3">Lysophospholipase L1</fullName>
    </submittedName>
</protein>
<dbReference type="AlphaFoldDB" id="A0A1T5NHN7"/>
<proteinExistence type="predicted"/>
<gene>
    <name evidence="3" type="ORF">SAMN05660461_1628</name>
</gene>
<dbReference type="EMBL" id="FUZZ01000001">
    <property type="protein sequence ID" value="SKC99867.1"/>
    <property type="molecule type" value="Genomic_DNA"/>
</dbReference>
<evidence type="ECO:0000256" key="1">
    <source>
        <dbReference type="SAM" id="SignalP"/>
    </source>
</evidence>
<dbReference type="Gene3D" id="3.40.50.1110">
    <property type="entry name" value="SGNH hydrolase"/>
    <property type="match status" value="1"/>
</dbReference>
<dbReference type="PANTHER" id="PTHR30383">
    <property type="entry name" value="THIOESTERASE 1/PROTEASE 1/LYSOPHOSPHOLIPASE L1"/>
    <property type="match status" value="1"/>
</dbReference>
<dbReference type="PANTHER" id="PTHR30383:SF5">
    <property type="entry name" value="SGNH HYDROLASE-TYPE ESTERASE DOMAIN-CONTAINING PROTEIN"/>
    <property type="match status" value="1"/>
</dbReference>
<feature type="chain" id="PRO_5012843647" evidence="1">
    <location>
        <begin position="21"/>
        <end position="225"/>
    </location>
</feature>
<evidence type="ECO:0000313" key="3">
    <source>
        <dbReference type="EMBL" id="SKC99867.1"/>
    </source>
</evidence>
<sequence>MKKMMYFLMCLLTSASVAMAQESLDSSYANNYYKERVKFFNQLPVPARGVVFLGNSITEVGPWSEVLPGMTVSNRGISGDNSFGVYARLDQVLALHPRKIFLLIGVNDIKRGTPLNYIVANYERIAAKVKAMAPHTTLYLQSVLPVTEPVLADIYVKIRNEKIKLLNEGLQQIAAKYHCTYIDLHNDVFAGEDGQLKRELTTDGLHLQPQAYILWVEYLKRKKYL</sequence>
<dbReference type="Pfam" id="PF13472">
    <property type="entry name" value="Lipase_GDSL_2"/>
    <property type="match status" value="1"/>
</dbReference>
<dbReference type="InterPro" id="IPR051532">
    <property type="entry name" value="Ester_Hydrolysis_Enzymes"/>
</dbReference>
<name>A0A1T5NHN7_9BACT</name>
<evidence type="ECO:0000259" key="2">
    <source>
        <dbReference type="Pfam" id="PF13472"/>
    </source>
</evidence>
<dbReference type="RefSeq" id="WP_079468880.1">
    <property type="nucleotide sequence ID" value="NZ_FUZZ01000001.1"/>
</dbReference>
<evidence type="ECO:0000313" key="4">
    <source>
        <dbReference type="Proteomes" id="UP000190166"/>
    </source>
</evidence>
<accession>A0A1T5NHN7</accession>
<dbReference type="InterPro" id="IPR036514">
    <property type="entry name" value="SGNH_hydro_sf"/>
</dbReference>
<feature type="domain" description="SGNH hydrolase-type esterase" evidence="2">
    <location>
        <begin position="52"/>
        <end position="212"/>
    </location>
</feature>
<dbReference type="Proteomes" id="UP000190166">
    <property type="component" value="Unassembled WGS sequence"/>
</dbReference>
<organism evidence="3 4">
    <name type="scientific">Chitinophaga ginsengisegetis</name>
    <dbReference type="NCBI Taxonomy" id="393003"/>
    <lineage>
        <taxon>Bacteria</taxon>
        <taxon>Pseudomonadati</taxon>
        <taxon>Bacteroidota</taxon>
        <taxon>Chitinophagia</taxon>
        <taxon>Chitinophagales</taxon>
        <taxon>Chitinophagaceae</taxon>
        <taxon>Chitinophaga</taxon>
    </lineage>
</organism>
<dbReference type="STRING" id="393003.SAMN05660461_1628"/>
<dbReference type="GO" id="GO:0004622">
    <property type="term" value="F:phosphatidylcholine lysophospholipase activity"/>
    <property type="evidence" value="ECO:0007669"/>
    <property type="project" value="TreeGrafter"/>
</dbReference>
<feature type="signal peptide" evidence="1">
    <location>
        <begin position="1"/>
        <end position="20"/>
    </location>
</feature>
<keyword evidence="1" id="KW-0732">Signal</keyword>